<evidence type="ECO:0008006" key="4">
    <source>
        <dbReference type="Google" id="ProtNLM"/>
    </source>
</evidence>
<dbReference type="Proteomes" id="UP000007089">
    <property type="component" value="Chromosome"/>
</dbReference>
<accession>B8JAF1</accession>
<reference evidence="2" key="1">
    <citation type="submission" date="2009-01" db="EMBL/GenBank/DDBJ databases">
        <title>Complete sequence of Anaeromyxobacter dehalogenans 2CP-1.</title>
        <authorList>
            <consortium name="US DOE Joint Genome Institute"/>
            <person name="Lucas S."/>
            <person name="Copeland A."/>
            <person name="Lapidus A."/>
            <person name="Glavina del Rio T."/>
            <person name="Dalin E."/>
            <person name="Tice H."/>
            <person name="Bruce D."/>
            <person name="Goodwin L."/>
            <person name="Pitluck S."/>
            <person name="Saunders E."/>
            <person name="Brettin T."/>
            <person name="Detter J.C."/>
            <person name="Han C."/>
            <person name="Larimer F."/>
            <person name="Land M."/>
            <person name="Hauser L."/>
            <person name="Kyrpides N."/>
            <person name="Ovchinnikova G."/>
            <person name="Beliaev A.S."/>
            <person name="Richardson P."/>
        </authorList>
    </citation>
    <scope>NUCLEOTIDE SEQUENCE</scope>
    <source>
        <strain evidence="2">2CP-1</strain>
    </source>
</reference>
<organism evidence="2 3">
    <name type="scientific">Anaeromyxobacter dehalogenans (strain ATCC BAA-258 / DSM 21875 / 2CP-1)</name>
    <dbReference type="NCBI Taxonomy" id="455488"/>
    <lineage>
        <taxon>Bacteria</taxon>
        <taxon>Pseudomonadati</taxon>
        <taxon>Myxococcota</taxon>
        <taxon>Myxococcia</taxon>
        <taxon>Myxococcales</taxon>
        <taxon>Cystobacterineae</taxon>
        <taxon>Anaeromyxobacteraceae</taxon>
        <taxon>Anaeromyxobacter</taxon>
    </lineage>
</organism>
<evidence type="ECO:0000313" key="2">
    <source>
        <dbReference type="EMBL" id="ACL65670.1"/>
    </source>
</evidence>
<protein>
    <recommendedName>
        <fullName evidence="4">Transmembrane protein</fullName>
    </recommendedName>
</protein>
<keyword evidence="3" id="KW-1185">Reference proteome</keyword>
<dbReference type="RefSeq" id="WP_012633498.1">
    <property type="nucleotide sequence ID" value="NC_011891.1"/>
</dbReference>
<evidence type="ECO:0000256" key="1">
    <source>
        <dbReference type="SAM" id="Phobius"/>
    </source>
</evidence>
<evidence type="ECO:0000313" key="3">
    <source>
        <dbReference type="Proteomes" id="UP000007089"/>
    </source>
</evidence>
<dbReference type="EMBL" id="CP001359">
    <property type="protein sequence ID" value="ACL65670.1"/>
    <property type="molecule type" value="Genomic_DNA"/>
</dbReference>
<proteinExistence type="predicted"/>
<keyword evidence="1" id="KW-1133">Transmembrane helix</keyword>
<keyword evidence="1" id="KW-0472">Membrane</keyword>
<dbReference type="HOGENOM" id="CLU_1674285_0_0_7"/>
<keyword evidence="1" id="KW-0812">Transmembrane</keyword>
<name>B8JAF1_ANAD2</name>
<dbReference type="KEGG" id="acp:A2cp1_2332"/>
<dbReference type="AlphaFoldDB" id="B8JAF1"/>
<feature type="transmembrane region" description="Helical" evidence="1">
    <location>
        <begin position="20"/>
        <end position="44"/>
    </location>
</feature>
<sequence>MPSLSPSSLPRSARGQITWVTAAILAALLGGGYLAWVWVPVYVVDFEARQVVRDFMNRAVKDRDDERLRTEMIRRLEMLATDQIVDERGAPATVPAVALAPGDLVWERDTSGAAPTLHVAFEYVRVVELPYLDRTVEKSFTVDFTQDISIPDWGPSR</sequence>
<gene>
    <name evidence="2" type="ordered locus">A2cp1_2332</name>
</gene>